<accession>A0ABT9SLV8</accession>
<dbReference type="RefSeq" id="WP_307212566.1">
    <property type="nucleotide sequence ID" value="NZ_JAUSSF010000003.1"/>
</dbReference>
<dbReference type="EMBL" id="JAUSRL010000003">
    <property type="protein sequence ID" value="MDP9960419.1"/>
    <property type="molecule type" value="Genomic_DNA"/>
</dbReference>
<name>A0ABT9SLV8_9FLAO</name>
<sequence length="50" mass="5879">MKNMKKLKKAELKVIKGGIVPLGCNNWDTRRRCCTSWDEEHMYNPICPEI</sequence>
<evidence type="ECO:0000313" key="1">
    <source>
        <dbReference type="EMBL" id="MDP9960419.1"/>
    </source>
</evidence>
<proteinExistence type="predicted"/>
<comment type="caution">
    <text evidence="1">The sequence shown here is derived from an EMBL/GenBank/DDBJ whole genome shotgun (WGS) entry which is preliminary data.</text>
</comment>
<gene>
    <name evidence="1" type="ORF">J2T04_002303</name>
</gene>
<evidence type="ECO:0008006" key="3">
    <source>
        <dbReference type="Google" id="ProtNLM"/>
    </source>
</evidence>
<keyword evidence="2" id="KW-1185">Reference proteome</keyword>
<evidence type="ECO:0000313" key="2">
    <source>
        <dbReference type="Proteomes" id="UP001235513"/>
    </source>
</evidence>
<protein>
    <recommendedName>
        <fullName evidence="3">Bacteriocin</fullName>
    </recommendedName>
</protein>
<reference evidence="1 2" key="1">
    <citation type="submission" date="2023-07" db="EMBL/GenBank/DDBJ databases">
        <title>Sorghum-associated microbial communities from plants grown in Nebraska, USA.</title>
        <authorList>
            <person name="Schachtman D."/>
        </authorList>
    </citation>
    <scope>NUCLEOTIDE SEQUENCE [LARGE SCALE GENOMIC DNA]</scope>
    <source>
        <strain evidence="1 2">CC351</strain>
    </source>
</reference>
<dbReference type="Proteomes" id="UP001235513">
    <property type="component" value="Unassembled WGS sequence"/>
</dbReference>
<organism evidence="1 2">
    <name type="scientific">Chryseobacterium lathyri</name>
    <dbReference type="NCBI Taxonomy" id="395933"/>
    <lineage>
        <taxon>Bacteria</taxon>
        <taxon>Pseudomonadati</taxon>
        <taxon>Bacteroidota</taxon>
        <taxon>Flavobacteriia</taxon>
        <taxon>Flavobacteriales</taxon>
        <taxon>Weeksellaceae</taxon>
        <taxon>Chryseobacterium group</taxon>
        <taxon>Chryseobacterium</taxon>
    </lineage>
</organism>